<dbReference type="Proteomes" id="UP000008177">
    <property type="component" value="Unplaced contigs"/>
</dbReference>
<protein>
    <submittedName>
        <fullName evidence="1">Uncharacterized protein</fullName>
    </submittedName>
</protein>
<accession>G2YTL9</accession>
<reference evidence="2" key="1">
    <citation type="journal article" date="2011" name="PLoS Genet.">
        <title>Genomic analysis of the necrotrophic fungal pathogens Sclerotinia sclerotiorum and Botrytis cinerea.</title>
        <authorList>
            <person name="Amselem J."/>
            <person name="Cuomo C.A."/>
            <person name="van Kan J.A."/>
            <person name="Viaud M."/>
            <person name="Benito E.P."/>
            <person name="Couloux A."/>
            <person name="Coutinho P.M."/>
            <person name="de Vries R.P."/>
            <person name="Dyer P.S."/>
            <person name="Fillinger S."/>
            <person name="Fournier E."/>
            <person name="Gout L."/>
            <person name="Hahn M."/>
            <person name="Kohn L."/>
            <person name="Lapalu N."/>
            <person name="Plummer K.M."/>
            <person name="Pradier J.M."/>
            <person name="Quevillon E."/>
            <person name="Sharon A."/>
            <person name="Simon A."/>
            <person name="ten Have A."/>
            <person name="Tudzynski B."/>
            <person name="Tudzynski P."/>
            <person name="Wincker P."/>
            <person name="Andrew M."/>
            <person name="Anthouard V."/>
            <person name="Beever R.E."/>
            <person name="Beffa R."/>
            <person name="Benoit I."/>
            <person name="Bouzid O."/>
            <person name="Brault B."/>
            <person name="Chen Z."/>
            <person name="Choquer M."/>
            <person name="Collemare J."/>
            <person name="Cotton P."/>
            <person name="Danchin E.G."/>
            <person name="Da Silva C."/>
            <person name="Gautier A."/>
            <person name="Giraud C."/>
            <person name="Giraud T."/>
            <person name="Gonzalez C."/>
            <person name="Grossetete S."/>
            <person name="Guldener U."/>
            <person name="Henrissat B."/>
            <person name="Howlett B.J."/>
            <person name="Kodira C."/>
            <person name="Kretschmer M."/>
            <person name="Lappartient A."/>
            <person name="Leroch M."/>
            <person name="Levis C."/>
            <person name="Mauceli E."/>
            <person name="Neuveglise C."/>
            <person name="Oeser B."/>
            <person name="Pearson M."/>
            <person name="Poulain J."/>
            <person name="Poussereau N."/>
            <person name="Quesneville H."/>
            <person name="Rascle C."/>
            <person name="Schumacher J."/>
            <person name="Segurens B."/>
            <person name="Sexton A."/>
            <person name="Silva E."/>
            <person name="Sirven C."/>
            <person name="Soanes D.M."/>
            <person name="Talbot N.J."/>
            <person name="Templeton M."/>
            <person name="Yandava C."/>
            <person name="Yarden O."/>
            <person name="Zeng Q."/>
            <person name="Rollins J.A."/>
            <person name="Lebrun M.H."/>
            <person name="Dickman M."/>
        </authorList>
    </citation>
    <scope>NUCLEOTIDE SEQUENCE [LARGE SCALE GENOMIC DNA]</scope>
    <source>
        <strain evidence="2">T4</strain>
    </source>
</reference>
<gene>
    <name evidence="1" type="ORF">BofuT4_P160680.1</name>
</gene>
<evidence type="ECO:0000313" key="2">
    <source>
        <dbReference type="Proteomes" id="UP000008177"/>
    </source>
</evidence>
<name>G2YTL9_BOTF4</name>
<sequence>MLIYRQLLNANIVFTLQEIVKHRHLCATRSPGYIVLVYFGPTRPHVSVSCTGEQSFSEYSIYDGMILNKVADQPPFRKQGLLPSTTIFLANILLHMNILAKEIQFGELESTSCRLRGPWLIEIQAAKVPSIPPLYLALVCLALKSSISLLSELLNNVSHKRFADDSKLGNTSRTTADNNITSWPIPHLGGNFLFNLPILQCASVVIEFSVLG</sequence>
<evidence type="ECO:0000313" key="1">
    <source>
        <dbReference type="EMBL" id="CCD54779.1"/>
    </source>
</evidence>
<dbReference type="EMBL" id="FQ790352">
    <property type="protein sequence ID" value="CCD54779.1"/>
    <property type="molecule type" value="Genomic_DNA"/>
</dbReference>
<dbReference type="InParanoid" id="G2YTL9"/>
<dbReference type="AlphaFoldDB" id="G2YTL9"/>
<proteinExistence type="predicted"/>
<organism evidence="1 2">
    <name type="scientific">Botryotinia fuckeliana (strain T4)</name>
    <name type="common">Noble rot fungus</name>
    <name type="synonym">Botrytis cinerea</name>
    <dbReference type="NCBI Taxonomy" id="999810"/>
    <lineage>
        <taxon>Eukaryota</taxon>
        <taxon>Fungi</taxon>
        <taxon>Dikarya</taxon>
        <taxon>Ascomycota</taxon>
        <taxon>Pezizomycotina</taxon>
        <taxon>Leotiomycetes</taxon>
        <taxon>Helotiales</taxon>
        <taxon>Sclerotiniaceae</taxon>
        <taxon>Botrytis</taxon>
    </lineage>
</organism>
<dbReference type="HOGENOM" id="CLU_1299522_0_0_1"/>